<evidence type="ECO:0000313" key="2">
    <source>
        <dbReference type="EMBL" id="SVD78981.1"/>
    </source>
</evidence>
<evidence type="ECO:0000256" key="1">
    <source>
        <dbReference type="SAM" id="MobiDB-lite"/>
    </source>
</evidence>
<dbReference type="EMBL" id="UINC01173402">
    <property type="protein sequence ID" value="SVD78981.1"/>
    <property type="molecule type" value="Genomic_DNA"/>
</dbReference>
<gene>
    <name evidence="2" type="ORF">METZ01_LOCUS431835</name>
</gene>
<accession>A0A382Y827</accession>
<reference evidence="2" key="1">
    <citation type="submission" date="2018-05" db="EMBL/GenBank/DDBJ databases">
        <authorList>
            <person name="Lanie J.A."/>
            <person name="Ng W.-L."/>
            <person name="Kazmierczak K.M."/>
            <person name="Andrzejewski T.M."/>
            <person name="Davidsen T.M."/>
            <person name="Wayne K.J."/>
            <person name="Tettelin H."/>
            <person name="Glass J.I."/>
            <person name="Rusch D."/>
            <person name="Podicherti R."/>
            <person name="Tsui H.-C.T."/>
            <person name="Winkler M.E."/>
        </authorList>
    </citation>
    <scope>NUCLEOTIDE SEQUENCE</scope>
</reference>
<proteinExistence type="predicted"/>
<evidence type="ECO:0008006" key="3">
    <source>
        <dbReference type="Google" id="ProtNLM"/>
    </source>
</evidence>
<sequence>KIPAEKIETIREMKNKYDLFGKRIAVLDTRIERMNSAVVADNLILQKGTLFFHYLNNQWGWFMNSNGDKFEGKYFGEIVGLKPHGKGTTTYPNGFKSGDGKVELVGEWKEGEPWDITRYNKSGEITAKWVNGVMVDESEGTGNVQGKAQYKDWEGNMHDTQDGADAANAGYMTDKAGD</sequence>
<organism evidence="2">
    <name type="scientific">marine metagenome</name>
    <dbReference type="NCBI Taxonomy" id="408172"/>
    <lineage>
        <taxon>unclassified sequences</taxon>
        <taxon>metagenomes</taxon>
        <taxon>ecological metagenomes</taxon>
    </lineage>
</organism>
<feature type="non-terminal residue" evidence="2">
    <location>
        <position position="1"/>
    </location>
</feature>
<name>A0A382Y827_9ZZZZ</name>
<protein>
    <recommendedName>
        <fullName evidence="3">MORN repeat-containing protein</fullName>
    </recommendedName>
</protein>
<dbReference type="AlphaFoldDB" id="A0A382Y827"/>
<feature type="region of interest" description="Disordered" evidence="1">
    <location>
        <begin position="155"/>
        <end position="178"/>
    </location>
</feature>